<organism evidence="2 3">
    <name type="scientific">Rhodoplanes roseus</name>
    <dbReference type="NCBI Taxonomy" id="29409"/>
    <lineage>
        <taxon>Bacteria</taxon>
        <taxon>Pseudomonadati</taxon>
        <taxon>Pseudomonadota</taxon>
        <taxon>Alphaproteobacteria</taxon>
        <taxon>Hyphomicrobiales</taxon>
        <taxon>Nitrobacteraceae</taxon>
        <taxon>Rhodoplanes</taxon>
    </lineage>
</organism>
<dbReference type="Gene3D" id="3.40.50.2000">
    <property type="entry name" value="Glycogen Phosphorylase B"/>
    <property type="match status" value="1"/>
</dbReference>
<protein>
    <submittedName>
        <fullName evidence="2">Group 1 glycosyl transferase</fullName>
    </submittedName>
</protein>
<keyword evidence="3" id="KW-1185">Reference proteome</keyword>
<dbReference type="GO" id="GO:0016757">
    <property type="term" value="F:glycosyltransferase activity"/>
    <property type="evidence" value="ECO:0007669"/>
    <property type="project" value="InterPro"/>
</dbReference>
<dbReference type="EMBL" id="NPEX01000158">
    <property type="protein sequence ID" value="RAI42390.1"/>
    <property type="molecule type" value="Genomic_DNA"/>
</dbReference>
<dbReference type="InterPro" id="IPR001296">
    <property type="entry name" value="Glyco_trans_1"/>
</dbReference>
<dbReference type="PANTHER" id="PTHR46656:SF3">
    <property type="entry name" value="PUTATIVE-RELATED"/>
    <property type="match status" value="1"/>
</dbReference>
<evidence type="ECO:0000259" key="1">
    <source>
        <dbReference type="Pfam" id="PF00534"/>
    </source>
</evidence>
<accession>A0A327KTZ1</accession>
<dbReference type="RefSeq" id="WP_111420725.1">
    <property type="nucleotide sequence ID" value="NZ_NPEX01000158.1"/>
</dbReference>
<evidence type="ECO:0000313" key="3">
    <source>
        <dbReference type="Proteomes" id="UP000249130"/>
    </source>
</evidence>
<name>A0A327KTZ1_9BRAD</name>
<gene>
    <name evidence="2" type="ORF">CH341_19780</name>
</gene>
<reference evidence="2 3" key="1">
    <citation type="submission" date="2017-07" db="EMBL/GenBank/DDBJ databases">
        <title>Draft Genome Sequences of Select Purple Nonsulfur Bacteria.</title>
        <authorList>
            <person name="Lasarre B."/>
            <person name="Mckinlay J.B."/>
        </authorList>
    </citation>
    <scope>NUCLEOTIDE SEQUENCE [LARGE SCALE GENOMIC DNA]</scope>
    <source>
        <strain evidence="2 3">DSM 5909</strain>
    </source>
</reference>
<comment type="caution">
    <text evidence="2">The sequence shown here is derived from an EMBL/GenBank/DDBJ whole genome shotgun (WGS) entry which is preliminary data.</text>
</comment>
<proteinExistence type="predicted"/>
<dbReference type="Proteomes" id="UP000249130">
    <property type="component" value="Unassembled WGS sequence"/>
</dbReference>
<dbReference type="Pfam" id="PF00534">
    <property type="entry name" value="Glycos_transf_1"/>
    <property type="match status" value="1"/>
</dbReference>
<sequence>MHYVRRALRRPARAFRRNLLPRLFWPTRPPDIDTVRSVRVVGLLSSASGIGQSARLCIETVERAGYAVSRSNVAGLFDSDDHLPVPAGTAGVRVPDLSIYHLNPPMLLLGMIGSGLRPYYRSYNIGYWAWELEALPREWIAALPFVHAVLVPSRFCQEAIGRYTDKPVLVVPHPVVAAPPGSRADRSDAGRRFRVVQIFNFGSSFERKNPVALVRAFRSAFGDDPTAELILKSSRGDRHPQDKGCLLAEIGDAPNISLIDETWEARRVDDLLRSADVYASLHRSEGFGLPLAEAMMAEVPVLATDWSGNVDFCRPETSFPVECSLVEFGDGHPDYEQVHDARWAEPSVRHAAAQLRRIREDPVAARNMAVSAKAMLGSHLERHSYELAIAMLQRGRARPAREEGGRG</sequence>
<evidence type="ECO:0000313" key="2">
    <source>
        <dbReference type="EMBL" id="RAI42390.1"/>
    </source>
</evidence>
<dbReference type="PANTHER" id="PTHR46656">
    <property type="entry name" value="PUTATIVE-RELATED"/>
    <property type="match status" value="1"/>
</dbReference>
<feature type="domain" description="Glycosyl transferase family 1" evidence="1">
    <location>
        <begin position="199"/>
        <end position="312"/>
    </location>
</feature>
<keyword evidence="2" id="KW-0808">Transferase</keyword>
<dbReference type="OrthoDB" id="8049568at2"/>
<dbReference type="SUPFAM" id="SSF53756">
    <property type="entry name" value="UDP-Glycosyltransferase/glycogen phosphorylase"/>
    <property type="match status" value="1"/>
</dbReference>
<dbReference type="AlphaFoldDB" id="A0A327KTZ1"/>